<evidence type="ECO:0000256" key="1">
    <source>
        <dbReference type="ARBA" id="ARBA00022729"/>
    </source>
</evidence>
<feature type="compositionally biased region" description="Low complexity" evidence="2">
    <location>
        <begin position="34"/>
        <end position="47"/>
    </location>
</feature>
<proteinExistence type="predicted"/>
<name>A0A923L090_9FIRM</name>
<feature type="signal peptide" evidence="3">
    <location>
        <begin position="1"/>
        <end position="21"/>
    </location>
</feature>
<dbReference type="EMBL" id="JACONZ010000001">
    <property type="protein sequence ID" value="MBC5580040.1"/>
    <property type="molecule type" value="Genomic_DNA"/>
</dbReference>
<accession>A0A923L090</accession>
<feature type="region of interest" description="Disordered" evidence="2">
    <location>
        <begin position="34"/>
        <end position="54"/>
    </location>
</feature>
<dbReference type="AlphaFoldDB" id="A0A923L090"/>
<keyword evidence="5" id="KW-1185">Reference proteome</keyword>
<evidence type="ECO:0008006" key="6">
    <source>
        <dbReference type="Google" id="ProtNLM"/>
    </source>
</evidence>
<dbReference type="Proteomes" id="UP000659630">
    <property type="component" value="Unassembled WGS sequence"/>
</dbReference>
<organism evidence="4 5">
    <name type="scientific">Anaerofilum hominis</name>
    <dbReference type="NCBI Taxonomy" id="2763016"/>
    <lineage>
        <taxon>Bacteria</taxon>
        <taxon>Bacillati</taxon>
        <taxon>Bacillota</taxon>
        <taxon>Clostridia</taxon>
        <taxon>Eubacteriales</taxon>
        <taxon>Oscillospiraceae</taxon>
        <taxon>Anaerofilum</taxon>
    </lineage>
</organism>
<dbReference type="PROSITE" id="PS51257">
    <property type="entry name" value="PROKAR_LIPOPROTEIN"/>
    <property type="match status" value="1"/>
</dbReference>
<gene>
    <name evidence="4" type="ORF">H8S23_00795</name>
</gene>
<dbReference type="InterPro" id="IPR029050">
    <property type="entry name" value="Immunoprotect_excell_Ig-like"/>
</dbReference>
<comment type="caution">
    <text evidence="4">The sequence shown here is derived from an EMBL/GenBank/DDBJ whole genome shotgun (WGS) entry which is preliminary data.</text>
</comment>
<evidence type="ECO:0000313" key="4">
    <source>
        <dbReference type="EMBL" id="MBC5580040.1"/>
    </source>
</evidence>
<feature type="chain" id="PRO_5036719413" description="DUF4352 domain-containing protein" evidence="3">
    <location>
        <begin position="22"/>
        <end position="178"/>
    </location>
</feature>
<protein>
    <recommendedName>
        <fullName evidence="6">DUF4352 domain-containing protein</fullName>
    </recommendedName>
</protein>
<evidence type="ECO:0000256" key="3">
    <source>
        <dbReference type="SAM" id="SignalP"/>
    </source>
</evidence>
<keyword evidence="1 3" id="KW-0732">Signal</keyword>
<sequence>MKKIKIAALVCCLMMLTGLFAACGNDSSLSEPVSSDVSSSLAATPAPTEEPKEETKTAFFDAHIVSAELLDEYDGKTPTEGGVFLKVVISVTNTMEENIWMLDEDFQIKWSEGAGAVPMEAFNDEMVPLEYELEPKEEAAYTYLYEVPAGSEEFSIVFIEKFEDETLGDTYYIPVELD</sequence>
<evidence type="ECO:0000313" key="5">
    <source>
        <dbReference type="Proteomes" id="UP000659630"/>
    </source>
</evidence>
<dbReference type="Gene3D" id="2.60.40.1240">
    <property type="match status" value="1"/>
</dbReference>
<reference evidence="4" key="1">
    <citation type="submission" date="2020-08" db="EMBL/GenBank/DDBJ databases">
        <title>Genome public.</title>
        <authorList>
            <person name="Liu C."/>
            <person name="Sun Q."/>
        </authorList>
    </citation>
    <scope>NUCLEOTIDE SEQUENCE</scope>
    <source>
        <strain evidence="4">BX8</strain>
    </source>
</reference>
<dbReference type="RefSeq" id="WP_186886417.1">
    <property type="nucleotide sequence ID" value="NZ_JACONZ010000001.1"/>
</dbReference>
<evidence type="ECO:0000256" key="2">
    <source>
        <dbReference type="SAM" id="MobiDB-lite"/>
    </source>
</evidence>